<keyword evidence="3 8" id="KW-0347">Helicase</keyword>
<feature type="domain" description="Helicase ATP-binding" evidence="5">
    <location>
        <begin position="39"/>
        <end position="209"/>
    </location>
</feature>
<dbReference type="InterPro" id="IPR014013">
    <property type="entry name" value="Helic_SF1/SF2_ATP-bd_DinG/Rad3"/>
</dbReference>
<feature type="domain" description="Helicase C-terminal" evidence="7">
    <location>
        <begin position="235"/>
        <end position="381"/>
    </location>
</feature>
<dbReference type="SUPFAM" id="SSF52540">
    <property type="entry name" value="P-loop containing nucleoside triphosphate hydrolases"/>
    <property type="match status" value="1"/>
</dbReference>
<dbReference type="Gene3D" id="3.40.50.300">
    <property type="entry name" value="P-loop containing nucleotide triphosphate hydrolases"/>
    <property type="match status" value="2"/>
</dbReference>
<dbReference type="Pfam" id="PF00271">
    <property type="entry name" value="Helicase_C"/>
    <property type="match status" value="1"/>
</dbReference>
<keyword evidence="1" id="KW-0547">Nucleotide-binding</keyword>
<dbReference type="CDD" id="cd18787">
    <property type="entry name" value="SF2_C_DEAD"/>
    <property type="match status" value="1"/>
</dbReference>
<reference evidence="9" key="1">
    <citation type="journal article" date="2019" name="Int. J. Syst. Evol. Microbiol.">
        <title>The Global Catalogue of Microorganisms (GCM) 10K type strain sequencing project: providing services to taxonomists for standard genome sequencing and annotation.</title>
        <authorList>
            <consortium name="The Broad Institute Genomics Platform"/>
            <consortium name="The Broad Institute Genome Sequencing Center for Infectious Disease"/>
            <person name="Wu L."/>
            <person name="Ma J."/>
        </authorList>
    </citation>
    <scope>NUCLEOTIDE SEQUENCE [LARGE SCALE GENOMIC DNA]</scope>
    <source>
        <strain evidence="9">CECT 7184</strain>
    </source>
</reference>
<dbReference type="SMART" id="SM00490">
    <property type="entry name" value="HELICc"/>
    <property type="match status" value="1"/>
</dbReference>
<dbReference type="EMBL" id="JBHSOZ010000004">
    <property type="protein sequence ID" value="MFC5713127.1"/>
    <property type="molecule type" value="Genomic_DNA"/>
</dbReference>
<dbReference type="InterPro" id="IPR011545">
    <property type="entry name" value="DEAD/DEAH_box_helicase_dom"/>
</dbReference>
<protein>
    <submittedName>
        <fullName evidence="8">DEAD/DEAH box helicase</fullName>
        <ecNumber evidence="8">3.6.4.-</ecNumber>
    </submittedName>
</protein>
<proteinExistence type="predicted"/>
<evidence type="ECO:0000313" key="8">
    <source>
        <dbReference type="EMBL" id="MFC5713127.1"/>
    </source>
</evidence>
<dbReference type="InterPro" id="IPR014001">
    <property type="entry name" value="Helicase_ATP-bd"/>
</dbReference>
<organism evidence="8 9">
    <name type="scientific">Thalassorhabdus alkalitolerans</name>
    <dbReference type="NCBI Taxonomy" id="2282697"/>
    <lineage>
        <taxon>Bacteria</taxon>
        <taxon>Bacillati</taxon>
        <taxon>Bacillota</taxon>
        <taxon>Bacilli</taxon>
        <taxon>Bacillales</taxon>
        <taxon>Bacillaceae</taxon>
        <taxon>Thalassorhabdus</taxon>
    </lineage>
</organism>
<dbReference type="Proteomes" id="UP001596142">
    <property type="component" value="Unassembled WGS sequence"/>
</dbReference>
<keyword evidence="4" id="KW-0067">ATP-binding</keyword>
<evidence type="ECO:0000259" key="7">
    <source>
        <dbReference type="PROSITE" id="PS51194"/>
    </source>
</evidence>
<dbReference type="InterPro" id="IPR001650">
    <property type="entry name" value="Helicase_C-like"/>
</dbReference>
<keyword evidence="2 8" id="KW-0378">Hydrolase</keyword>
<dbReference type="InterPro" id="IPR050547">
    <property type="entry name" value="DEAD_box_RNA_helicases"/>
</dbReference>
<dbReference type="RefSeq" id="WP_385940647.1">
    <property type="nucleotide sequence ID" value="NZ_JBHSOZ010000004.1"/>
</dbReference>
<dbReference type="Pfam" id="PF00270">
    <property type="entry name" value="DEAD"/>
    <property type="match status" value="1"/>
</dbReference>
<dbReference type="PROSITE" id="PS51194">
    <property type="entry name" value="HELICASE_CTER"/>
    <property type="match status" value="1"/>
</dbReference>
<feature type="domain" description="Helicase ATP-binding" evidence="6">
    <location>
        <begin position="10"/>
        <end position="303"/>
    </location>
</feature>
<gene>
    <name evidence="8" type="ORF">ACFPU1_10055</name>
</gene>
<dbReference type="PROSITE" id="PS51192">
    <property type="entry name" value="HELICASE_ATP_BIND_1"/>
    <property type="match status" value="1"/>
</dbReference>
<dbReference type="PANTHER" id="PTHR47963:SF7">
    <property type="entry name" value="ATP-DEPENDENT RNA HELICASE YFML-RELATED"/>
    <property type="match status" value="1"/>
</dbReference>
<dbReference type="InterPro" id="IPR044742">
    <property type="entry name" value="DEAD/DEAH_RhlB"/>
</dbReference>
<sequence>MDDKQSITWPLLEKTSPFIQNAWKEAGFNAPTKVQERAVPSLLEGQNMVVEAPTGTGKTIAYLIPLLQKIDPEMKNTQAVIIAPSRELVMQVLEELNQWTKGSGIEGAAFIGGANIKRQIEKLKKTVHVAVGTPGRVLELIELKKLKMHKVSTLVLDEGDQLITQEHEKSLQKIRKASLKDTQILFTSATISTGTAKKAKELLGEAEELRISKGKEEVEKVNHIYFVCEQREKIDILRRYIRTENIRALTFVNNVEQLTEMSDKLAYRGVSTEALHGDSNKDERKNAITRFRNGETTLLLATDVAARGLDIKELSHVIQLDLPRNADQYSHRAGRTGRAGASGTVVSLVTKREEQDLKKISSRLKIKIVRKKLYKGNIVDE</sequence>
<keyword evidence="9" id="KW-1185">Reference proteome</keyword>
<dbReference type="PROSITE" id="PS51193">
    <property type="entry name" value="HELICASE_ATP_BIND_2"/>
    <property type="match status" value="1"/>
</dbReference>
<evidence type="ECO:0000256" key="4">
    <source>
        <dbReference type="ARBA" id="ARBA00022840"/>
    </source>
</evidence>
<accession>A0ABW0YP58</accession>
<dbReference type="GO" id="GO:0004386">
    <property type="term" value="F:helicase activity"/>
    <property type="evidence" value="ECO:0007669"/>
    <property type="project" value="UniProtKB-KW"/>
</dbReference>
<dbReference type="PANTHER" id="PTHR47963">
    <property type="entry name" value="DEAD-BOX ATP-DEPENDENT RNA HELICASE 47, MITOCHONDRIAL"/>
    <property type="match status" value="1"/>
</dbReference>
<evidence type="ECO:0000256" key="1">
    <source>
        <dbReference type="ARBA" id="ARBA00022741"/>
    </source>
</evidence>
<evidence type="ECO:0000256" key="2">
    <source>
        <dbReference type="ARBA" id="ARBA00022801"/>
    </source>
</evidence>
<evidence type="ECO:0000313" key="9">
    <source>
        <dbReference type="Proteomes" id="UP001596142"/>
    </source>
</evidence>
<comment type="caution">
    <text evidence="8">The sequence shown here is derived from an EMBL/GenBank/DDBJ whole genome shotgun (WGS) entry which is preliminary data.</text>
</comment>
<dbReference type="CDD" id="cd00268">
    <property type="entry name" value="DEADc"/>
    <property type="match status" value="1"/>
</dbReference>
<name>A0ABW0YP58_9BACI</name>
<dbReference type="SMART" id="SM00487">
    <property type="entry name" value="DEXDc"/>
    <property type="match status" value="1"/>
</dbReference>
<evidence type="ECO:0000256" key="3">
    <source>
        <dbReference type="ARBA" id="ARBA00022806"/>
    </source>
</evidence>
<dbReference type="GO" id="GO:0016787">
    <property type="term" value="F:hydrolase activity"/>
    <property type="evidence" value="ECO:0007669"/>
    <property type="project" value="UniProtKB-KW"/>
</dbReference>
<evidence type="ECO:0000259" key="6">
    <source>
        <dbReference type="PROSITE" id="PS51193"/>
    </source>
</evidence>
<evidence type="ECO:0000259" key="5">
    <source>
        <dbReference type="PROSITE" id="PS51192"/>
    </source>
</evidence>
<dbReference type="EC" id="3.6.4.-" evidence="8"/>
<dbReference type="InterPro" id="IPR027417">
    <property type="entry name" value="P-loop_NTPase"/>
</dbReference>